<sequence>MQPIVSIALRAAQSAADKINYTIENIDKLMDEGDSREDVLKKAFEDAAWRARKAIRNAHTKHHIDSPQIGMEESREWDGQSKWVVDVASGINNIKAGYPGFLVNVSLYTKDKIDVAAIVDPMSEDFMTAQRGRGVQANERRVRAVYAPIANATASLQTADIDLITQWHSRTSELRMTGCGLLNFVHLAAGKTNVAVAQNLSPADMATAMLIAQESGALTGNATGAPVKMDSGELMAAAPRLFKHIVASNMA</sequence>
<dbReference type="Pfam" id="PF00459">
    <property type="entry name" value="Inositol_P"/>
    <property type="match status" value="1"/>
</dbReference>
<dbReference type="Gene3D" id="3.40.190.80">
    <property type="match status" value="1"/>
</dbReference>
<dbReference type="Proteomes" id="UP001595710">
    <property type="component" value="Unassembled WGS sequence"/>
</dbReference>
<dbReference type="PANTHER" id="PTHR20854:SF4">
    <property type="entry name" value="INOSITOL-1-MONOPHOSPHATASE-RELATED"/>
    <property type="match status" value="1"/>
</dbReference>
<evidence type="ECO:0000256" key="1">
    <source>
        <dbReference type="ARBA" id="ARBA00009759"/>
    </source>
</evidence>
<dbReference type="PANTHER" id="PTHR20854">
    <property type="entry name" value="INOSITOL MONOPHOSPHATASE"/>
    <property type="match status" value="1"/>
</dbReference>
<dbReference type="InterPro" id="IPR000760">
    <property type="entry name" value="Inositol_monophosphatase-like"/>
</dbReference>
<reference evidence="3" key="1">
    <citation type="journal article" date="2019" name="Int. J. Syst. Evol. Microbiol.">
        <title>The Global Catalogue of Microorganisms (GCM) 10K type strain sequencing project: providing services to taxonomists for standard genome sequencing and annotation.</title>
        <authorList>
            <consortium name="The Broad Institute Genomics Platform"/>
            <consortium name="The Broad Institute Genome Sequencing Center for Infectious Disease"/>
            <person name="Wu L."/>
            <person name="Ma J."/>
        </authorList>
    </citation>
    <scope>NUCLEOTIDE SEQUENCE [LARGE SCALE GENOMIC DNA]</scope>
    <source>
        <strain evidence="3">CECT 8288</strain>
    </source>
</reference>
<name>A0ABV7WUP6_9GAMM</name>
<accession>A0ABV7WUP6</accession>
<dbReference type="RefSeq" id="WP_290281522.1">
    <property type="nucleotide sequence ID" value="NZ_JAUFQI010000001.1"/>
</dbReference>
<keyword evidence="3" id="KW-1185">Reference proteome</keyword>
<comment type="similarity">
    <text evidence="1">Belongs to the inositol monophosphatase superfamily.</text>
</comment>
<dbReference type="EMBL" id="JBHRYN010000012">
    <property type="protein sequence ID" value="MFC3702155.1"/>
    <property type="molecule type" value="Genomic_DNA"/>
</dbReference>
<gene>
    <name evidence="2" type="ORF">ACFOND_10915</name>
</gene>
<organism evidence="2 3">
    <name type="scientific">Reinekea marina</name>
    <dbReference type="NCBI Taxonomy" id="1310421"/>
    <lineage>
        <taxon>Bacteria</taxon>
        <taxon>Pseudomonadati</taxon>
        <taxon>Pseudomonadota</taxon>
        <taxon>Gammaproteobacteria</taxon>
        <taxon>Oceanospirillales</taxon>
        <taxon>Saccharospirillaceae</taxon>
        <taxon>Reinekea</taxon>
    </lineage>
</organism>
<dbReference type="Gene3D" id="3.30.540.10">
    <property type="entry name" value="Fructose-1,6-Bisphosphatase, subunit A, domain 1"/>
    <property type="match status" value="1"/>
</dbReference>
<dbReference type="SUPFAM" id="SSF56655">
    <property type="entry name" value="Carbohydrate phosphatase"/>
    <property type="match status" value="1"/>
</dbReference>
<protein>
    <submittedName>
        <fullName evidence="2">Inositol monophosphatase family protein</fullName>
    </submittedName>
</protein>
<evidence type="ECO:0000313" key="2">
    <source>
        <dbReference type="EMBL" id="MFC3702155.1"/>
    </source>
</evidence>
<proteinExistence type="inferred from homology"/>
<dbReference type="PRINTS" id="PR00377">
    <property type="entry name" value="IMPHPHTASES"/>
</dbReference>
<evidence type="ECO:0000313" key="3">
    <source>
        <dbReference type="Proteomes" id="UP001595710"/>
    </source>
</evidence>
<comment type="caution">
    <text evidence="2">The sequence shown here is derived from an EMBL/GenBank/DDBJ whole genome shotgun (WGS) entry which is preliminary data.</text>
</comment>